<gene>
    <name evidence="1" type="ORF">J2X98_003587</name>
</gene>
<organism evidence="1 2">
    <name type="scientific">Pseudarthrobacter enclensis</name>
    <dbReference type="NCBI Taxonomy" id="993070"/>
    <lineage>
        <taxon>Bacteria</taxon>
        <taxon>Bacillati</taxon>
        <taxon>Actinomycetota</taxon>
        <taxon>Actinomycetes</taxon>
        <taxon>Micrococcales</taxon>
        <taxon>Micrococcaceae</taxon>
        <taxon>Pseudarthrobacter</taxon>
    </lineage>
</organism>
<keyword evidence="2" id="KW-1185">Reference proteome</keyword>
<comment type="caution">
    <text evidence="1">The sequence shown here is derived from an EMBL/GenBank/DDBJ whole genome shotgun (WGS) entry which is preliminary data.</text>
</comment>
<accession>A0ABT9RYZ8</accession>
<name>A0ABT9RYZ8_9MICC</name>
<dbReference type="Proteomes" id="UP001226577">
    <property type="component" value="Unassembled WGS sequence"/>
</dbReference>
<protein>
    <submittedName>
        <fullName evidence="1">Uncharacterized protein</fullName>
    </submittedName>
</protein>
<proteinExistence type="predicted"/>
<reference evidence="1 2" key="1">
    <citation type="submission" date="2023-07" db="EMBL/GenBank/DDBJ databases">
        <title>Sorghum-associated microbial communities from plants grown in Nebraska, USA.</title>
        <authorList>
            <person name="Schachtman D."/>
        </authorList>
    </citation>
    <scope>NUCLEOTIDE SEQUENCE [LARGE SCALE GENOMIC DNA]</scope>
    <source>
        <strain evidence="1 2">CC222</strain>
    </source>
</reference>
<dbReference type="EMBL" id="JAUSRE010000021">
    <property type="protein sequence ID" value="MDP9889975.1"/>
    <property type="molecule type" value="Genomic_DNA"/>
</dbReference>
<evidence type="ECO:0000313" key="2">
    <source>
        <dbReference type="Proteomes" id="UP001226577"/>
    </source>
</evidence>
<evidence type="ECO:0000313" key="1">
    <source>
        <dbReference type="EMBL" id="MDP9889975.1"/>
    </source>
</evidence>
<dbReference type="RefSeq" id="WP_307310810.1">
    <property type="nucleotide sequence ID" value="NZ_JAUSRE010000021.1"/>
</dbReference>
<sequence>MPVPFPIELCGVPGPSVDETTTARSRSGAWRSSQFGPLAEYVFEILLISYVDAGSMEPNRLEYTVKAKGSLSPLVAGDTDLTGSDGLVQGLLKITTPQNLDWQECR</sequence>